<dbReference type="EMBL" id="JARQWQ010000155">
    <property type="protein sequence ID" value="KAK2548125.1"/>
    <property type="molecule type" value="Genomic_DNA"/>
</dbReference>
<reference evidence="2" key="2">
    <citation type="journal article" date="2023" name="Science">
        <title>Genomic signatures of disease resistance in endangered staghorn corals.</title>
        <authorList>
            <person name="Vollmer S.V."/>
            <person name="Selwyn J.D."/>
            <person name="Despard B.A."/>
            <person name="Roesel C.L."/>
        </authorList>
    </citation>
    <scope>NUCLEOTIDE SEQUENCE</scope>
    <source>
        <strain evidence="2">K2</strain>
    </source>
</reference>
<sequence length="155" mass="17317">MTLPQTIKNLKESTFISGTLYQVMILKDSRLWATVVWLVFPFSYLVILTSLGGSIGGSELQNDKELANPQNKEFATEGVKEKRTGVGPETKRYDYVLFSNGNSKQGEPTVDGSIAKPGLFCKIPIKEGRELSLSIKDLCFRLQSKKKLRNNQEQG</sequence>
<reference evidence="2" key="1">
    <citation type="journal article" date="2023" name="G3 (Bethesda)">
        <title>Whole genome assembly and annotation of the endangered Caribbean coral Acropora cervicornis.</title>
        <authorList>
            <person name="Selwyn J.D."/>
            <person name="Vollmer S.V."/>
        </authorList>
    </citation>
    <scope>NUCLEOTIDE SEQUENCE</scope>
    <source>
        <strain evidence="2">K2</strain>
    </source>
</reference>
<keyword evidence="1" id="KW-1133">Transmembrane helix</keyword>
<comment type="caution">
    <text evidence="2">The sequence shown here is derived from an EMBL/GenBank/DDBJ whole genome shotgun (WGS) entry which is preliminary data.</text>
</comment>
<keyword evidence="3" id="KW-1185">Reference proteome</keyword>
<keyword evidence="1" id="KW-0472">Membrane</keyword>
<dbReference type="AlphaFoldDB" id="A0AAD9PSY9"/>
<evidence type="ECO:0000313" key="3">
    <source>
        <dbReference type="Proteomes" id="UP001249851"/>
    </source>
</evidence>
<protein>
    <submittedName>
        <fullName evidence="2">Uncharacterized protein</fullName>
    </submittedName>
</protein>
<proteinExistence type="predicted"/>
<name>A0AAD9PSY9_ACRCE</name>
<organism evidence="2 3">
    <name type="scientific">Acropora cervicornis</name>
    <name type="common">Staghorn coral</name>
    <dbReference type="NCBI Taxonomy" id="6130"/>
    <lineage>
        <taxon>Eukaryota</taxon>
        <taxon>Metazoa</taxon>
        <taxon>Cnidaria</taxon>
        <taxon>Anthozoa</taxon>
        <taxon>Hexacorallia</taxon>
        <taxon>Scleractinia</taxon>
        <taxon>Astrocoeniina</taxon>
        <taxon>Acroporidae</taxon>
        <taxon>Acropora</taxon>
    </lineage>
</organism>
<evidence type="ECO:0000256" key="1">
    <source>
        <dbReference type="SAM" id="Phobius"/>
    </source>
</evidence>
<feature type="transmembrane region" description="Helical" evidence="1">
    <location>
        <begin position="31"/>
        <end position="51"/>
    </location>
</feature>
<dbReference type="Proteomes" id="UP001249851">
    <property type="component" value="Unassembled WGS sequence"/>
</dbReference>
<keyword evidence="1" id="KW-0812">Transmembrane</keyword>
<evidence type="ECO:0000313" key="2">
    <source>
        <dbReference type="EMBL" id="KAK2548125.1"/>
    </source>
</evidence>
<accession>A0AAD9PSY9</accession>
<gene>
    <name evidence="2" type="ORF">P5673_031732</name>
</gene>